<evidence type="ECO:0000313" key="1">
    <source>
        <dbReference type="EMBL" id="EGD58380.1"/>
    </source>
</evidence>
<organism evidence="1 2">
    <name type="scientific">Novosphingobium nitrogenifigens DSM 19370</name>
    <dbReference type="NCBI Taxonomy" id="983920"/>
    <lineage>
        <taxon>Bacteria</taxon>
        <taxon>Pseudomonadati</taxon>
        <taxon>Pseudomonadota</taxon>
        <taxon>Alphaproteobacteria</taxon>
        <taxon>Sphingomonadales</taxon>
        <taxon>Sphingomonadaceae</taxon>
        <taxon>Novosphingobium</taxon>
    </lineage>
</organism>
<dbReference type="OrthoDB" id="3078668at2"/>
<comment type="caution">
    <text evidence="1">The sequence shown here is derived from an EMBL/GenBank/DDBJ whole genome shotgun (WGS) entry which is preliminary data.</text>
</comment>
<name>F1Z9C5_9SPHN</name>
<evidence type="ECO:0008006" key="3">
    <source>
        <dbReference type="Google" id="ProtNLM"/>
    </source>
</evidence>
<dbReference type="NCBIfam" id="TIGR01611">
    <property type="entry name" value="tail_tube"/>
    <property type="match status" value="1"/>
</dbReference>
<dbReference type="HOGENOM" id="CLU_130297_2_1_5"/>
<accession>F1Z9C5</accession>
<dbReference type="Proteomes" id="UP000004728">
    <property type="component" value="Unassembled WGS sequence"/>
</dbReference>
<dbReference type="EMBL" id="AEWJ01000041">
    <property type="protein sequence ID" value="EGD58380.1"/>
    <property type="molecule type" value="Genomic_DNA"/>
</dbReference>
<dbReference type="InterPro" id="IPR006498">
    <property type="entry name" value="Tail_tube"/>
</dbReference>
<dbReference type="RefSeq" id="WP_008066888.1">
    <property type="nucleotide sequence ID" value="NZ_AQWK01000002.1"/>
</dbReference>
<reference evidence="1 2" key="1">
    <citation type="journal article" date="2012" name="J. Bacteriol.">
        <title>Draft Genome Sequence of Novosphingobium nitrogenifigens Y88T.</title>
        <authorList>
            <person name="Strabala T.J."/>
            <person name="Macdonald L."/>
            <person name="Liu V."/>
            <person name="Smit A.M."/>
        </authorList>
    </citation>
    <scope>NUCLEOTIDE SEQUENCE [LARGE SCALE GENOMIC DNA]</scope>
    <source>
        <strain evidence="1 2">DSM 19370</strain>
    </source>
</reference>
<evidence type="ECO:0000313" key="2">
    <source>
        <dbReference type="Proteomes" id="UP000004728"/>
    </source>
</evidence>
<dbReference type="Pfam" id="PF04985">
    <property type="entry name" value="Phage_tube"/>
    <property type="match status" value="1"/>
</dbReference>
<sequence>MGFPSKLKDFRHYIDGEGYAGIIPEVGLPKLALKTEDWRAGGMLGTLKIDMGLDTMEASVTFGGLTDAAIRQFGTGLYDGVLNRFAGAYQEDGNGTVRALEVFMLGRWHEIDFGSAKVGSDTSHKATLNVTYYRMDVDGVTWIEIDLVNCIFIVMGTDRWADIRAAVGG</sequence>
<keyword evidence="2" id="KW-1185">Reference proteome</keyword>
<dbReference type="InParanoid" id="F1Z9C5"/>
<gene>
    <name evidence="1" type="ORF">Y88_0435</name>
</gene>
<dbReference type="STRING" id="983920.Y88_0435"/>
<dbReference type="AlphaFoldDB" id="F1Z9C5"/>
<proteinExistence type="predicted"/>
<dbReference type="eggNOG" id="COG3498">
    <property type="taxonomic scope" value="Bacteria"/>
</dbReference>
<protein>
    <recommendedName>
        <fullName evidence="3">Phage major tail tube protein</fullName>
    </recommendedName>
</protein>